<gene>
    <name evidence="1" type="ORF">AMTR_s00072p00165680</name>
</gene>
<dbReference type="Proteomes" id="UP000017836">
    <property type="component" value="Unassembled WGS sequence"/>
</dbReference>
<reference evidence="2" key="1">
    <citation type="journal article" date="2013" name="Science">
        <title>The Amborella genome and the evolution of flowering plants.</title>
        <authorList>
            <consortium name="Amborella Genome Project"/>
        </authorList>
    </citation>
    <scope>NUCLEOTIDE SEQUENCE [LARGE SCALE GENOMIC DNA]</scope>
</reference>
<name>W1NS71_AMBTC</name>
<dbReference type="AlphaFoldDB" id="W1NS71"/>
<protein>
    <submittedName>
        <fullName evidence="1">Uncharacterized protein</fullName>
    </submittedName>
</protein>
<keyword evidence="2" id="KW-1185">Reference proteome</keyword>
<dbReference type="Gramene" id="ERM98478">
    <property type="protein sequence ID" value="ERM98478"/>
    <property type="gene ID" value="AMTR_s00072p00165680"/>
</dbReference>
<sequence>MPTLSNKSVSKEGDGVVRISDHSDSHAFCKQLSVSNRPSIDSSTSLRGFEEAIVEAACIVDEMIDNIAEEEDLDDVENDDVMNAYPLVDVANEEADQAKVDVADEEADQVKVGAMMGDMGMDFEVPFGMVLDEIKEKKKARAAEKQFVTAEPGLLLLTPHGRIRRSKKWRWFLVRGHLLV</sequence>
<dbReference type="HOGENOM" id="CLU_1498274_0_0_1"/>
<evidence type="ECO:0000313" key="2">
    <source>
        <dbReference type="Proteomes" id="UP000017836"/>
    </source>
</evidence>
<evidence type="ECO:0000313" key="1">
    <source>
        <dbReference type="EMBL" id="ERM98478.1"/>
    </source>
</evidence>
<accession>W1NS71</accession>
<proteinExistence type="predicted"/>
<organism evidence="1 2">
    <name type="scientific">Amborella trichopoda</name>
    <dbReference type="NCBI Taxonomy" id="13333"/>
    <lineage>
        <taxon>Eukaryota</taxon>
        <taxon>Viridiplantae</taxon>
        <taxon>Streptophyta</taxon>
        <taxon>Embryophyta</taxon>
        <taxon>Tracheophyta</taxon>
        <taxon>Spermatophyta</taxon>
        <taxon>Magnoliopsida</taxon>
        <taxon>Amborellales</taxon>
        <taxon>Amborellaceae</taxon>
        <taxon>Amborella</taxon>
    </lineage>
</organism>
<dbReference type="EMBL" id="KI395332">
    <property type="protein sequence ID" value="ERM98478.1"/>
    <property type="molecule type" value="Genomic_DNA"/>
</dbReference>